<evidence type="ECO:0000256" key="2">
    <source>
        <dbReference type="ARBA" id="ARBA00022801"/>
    </source>
</evidence>
<evidence type="ECO:0000313" key="6">
    <source>
        <dbReference type="Proteomes" id="UP000011910"/>
    </source>
</evidence>
<evidence type="ECO:0000259" key="4">
    <source>
        <dbReference type="Pfam" id="PF22422"/>
    </source>
</evidence>
<comment type="caution">
    <text evidence="5">The sequence shown here is derived from an EMBL/GenBank/DDBJ whole genome shotgun (WGS) entry which is preliminary data.</text>
</comment>
<comment type="similarity">
    <text evidence="1">Belongs to the glycosyl hydrolase 63 family.</text>
</comment>
<evidence type="ECO:0000256" key="3">
    <source>
        <dbReference type="ARBA" id="ARBA00023295"/>
    </source>
</evidence>
<protein>
    <recommendedName>
        <fullName evidence="4">Mannosylglycerate hydrolase MGH1-like glycoside hydrolase domain-containing protein</fullName>
    </recommendedName>
</protein>
<dbReference type="GO" id="GO:0004573">
    <property type="term" value="F:Glc3Man9GlcNAc2 oligosaccharide glucosidase activity"/>
    <property type="evidence" value="ECO:0007669"/>
    <property type="project" value="InterPro"/>
</dbReference>
<dbReference type="InterPro" id="IPR004888">
    <property type="entry name" value="Glycoside_hydrolase_63"/>
</dbReference>
<dbReference type="Gene3D" id="1.50.10.10">
    <property type="match status" value="1"/>
</dbReference>
<keyword evidence="6" id="KW-1185">Reference proteome</keyword>
<dbReference type="RefSeq" id="WP_009194914.1">
    <property type="nucleotide sequence ID" value="NZ_AODQ01000028.1"/>
</dbReference>
<feature type="domain" description="Mannosylglycerate hydrolase MGH1-like glycoside hydrolase" evidence="4">
    <location>
        <begin position="23"/>
        <end position="266"/>
    </location>
</feature>
<evidence type="ECO:0000313" key="5">
    <source>
        <dbReference type="EMBL" id="EMR03338.1"/>
    </source>
</evidence>
<dbReference type="GO" id="GO:0006487">
    <property type="term" value="P:protein N-linked glycosylation"/>
    <property type="evidence" value="ECO:0007669"/>
    <property type="project" value="TreeGrafter"/>
</dbReference>
<dbReference type="GO" id="GO:0009311">
    <property type="term" value="P:oligosaccharide metabolic process"/>
    <property type="evidence" value="ECO:0007669"/>
    <property type="project" value="InterPro"/>
</dbReference>
<dbReference type="InterPro" id="IPR008928">
    <property type="entry name" value="6-hairpin_glycosidase_sf"/>
</dbReference>
<gene>
    <name evidence="5" type="ORF">ADICEAN_01515</name>
</gene>
<keyword evidence="3" id="KW-0326">Glycosidase</keyword>
<dbReference type="STRING" id="1279009.ADICEAN_01515"/>
<dbReference type="InterPro" id="IPR054491">
    <property type="entry name" value="MGH1-like_GH"/>
</dbReference>
<reference evidence="5 6" key="1">
    <citation type="journal article" date="2013" name="Genome Announc.">
        <title>Draft Genome Sequence of Cesiribacter andamanensis Strain AMV16T, Isolated from a Soil Sample from a Mud Volcano in the Andaman Islands, India.</title>
        <authorList>
            <person name="Shivaji S."/>
            <person name="Ara S."/>
            <person name="Begum Z."/>
            <person name="Srinivas T.N."/>
            <person name="Singh A."/>
            <person name="Kumar Pinnaka A."/>
        </authorList>
    </citation>
    <scope>NUCLEOTIDE SEQUENCE [LARGE SCALE GENOMIC DNA]</scope>
    <source>
        <strain evidence="5 6">AMV16</strain>
    </source>
</reference>
<sequence>MIKGQSQEKNIQFHYTKPSPGRYPFQFFWDTCFHVFIFSALGEHDMAREHLTSLFALQEEDGFVGHMIYWDRLQPGRSTDVFQLNPRLGRRFFREHMSALIQPPLVAQAVAKVYQNTGDTAFLSSMLPKLKKYFDWVSHNRDFEGDGLITIISPFESGIDFKPTFDVALGMPQRKGDWRLFLRYVGVDFRNFANGYNLKKIYRKGYFLVKEVGFNTIYAQNLFALADLCKAVADPDAARYRSLGGKVVGSILSIMYDSDLGAFLDTWGKDNKKSGCLPLPSFIR</sequence>
<evidence type="ECO:0000256" key="1">
    <source>
        <dbReference type="ARBA" id="ARBA00010833"/>
    </source>
</evidence>
<dbReference type="InterPro" id="IPR012341">
    <property type="entry name" value="6hp_glycosidase-like_sf"/>
</dbReference>
<dbReference type="Proteomes" id="UP000011910">
    <property type="component" value="Unassembled WGS sequence"/>
</dbReference>
<dbReference type="EMBL" id="AODQ01000028">
    <property type="protein sequence ID" value="EMR03338.1"/>
    <property type="molecule type" value="Genomic_DNA"/>
</dbReference>
<proteinExistence type="inferred from homology"/>
<dbReference type="PANTHER" id="PTHR10412">
    <property type="entry name" value="MANNOSYL-OLIGOSACCHARIDE GLUCOSIDASE"/>
    <property type="match status" value="1"/>
</dbReference>
<accession>M7N3U9</accession>
<organism evidence="5 6">
    <name type="scientific">Cesiribacter andamanensis AMV16</name>
    <dbReference type="NCBI Taxonomy" id="1279009"/>
    <lineage>
        <taxon>Bacteria</taxon>
        <taxon>Pseudomonadati</taxon>
        <taxon>Bacteroidota</taxon>
        <taxon>Cytophagia</taxon>
        <taxon>Cytophagales</taxon>
        <taxon>Cesiribacteraceae</taxon>
        <taxon>Cesiribacter</taxon>
    </lineage>
</organism>
<dbReference type="AlphaFoldDB" id="M7N3U9"/>
<name>M7N3U9_9BACT</name>
<dbReference type="Pfam" id="PF22422">
    <property type="entry name" value="MGH1-like_GH"/>
    <property type="match status" value="1"/>
</dbReference>
<dbReference type="eggNOG" id="COG1626">
    <property type="taxonomic scope" value="Bacteria"/>
</dbReference>
<keyword evidence="2" id="KW-0378">Hydrolase</keyword>
<dbReference type="SUPFAM" id="SSF48208">
    <property type="entry name" value="Six-hairpin glycosidases"/>
    <property type="match status" value="1"/>
</dbReference>
<dbReference type="PANTHER" id="PTHR10412:SF11">
    <property type="entry name" value="MANNOSYL-OLIGOSACCHARIDE GLUCOSIDASE"/>
    <property type="match status" value="1"/>
</dbReference>